<evidence type="ECO:0000313" key="4">
    <source>
        <dbReference type="Proteomes" id="UP000318704"/>
    </source>
</evidence>
<keyword evidence="2" id="KW-0472">Membrane</keyword>
<dbReference type="EMBL" id="CP037920">
    <property type="protein sequence ID" value="QDT97264.1"/>
    <property type="molecule type" value="Genomic_DNA"/>
</dbReference>
<evidence type="ECO:0000256" key="1">
    <source>
        <dbReference type="SAM" id="MobiDB-lite"/>
    </source>
</evidence>
<evidence type="ECO:0000313" key="3">
    <source>
        <dbReference type="EMBL" id="QDT97264.1"/>
    </source>
</evidence>
<keyword evidence="2" id="KW-0812">Transmembrane</keyword>
<protein>
    <submittedName>
        <fullName evidence="3">Uncharacterized protein</fullName>
    </submittedName>
</protein>
<dbReference type="Proteomes" id="UP000318704">
    <property type="component" value="Chromosome"/>
</dbReference>
<proteinExistence type="predicted"/>
<feature type="transmembrane region" description="Helical" evidence="2">
    <location>
        <begin position="72"/>
        <end position="90"/>
    </location>
</feature>
<dbReference type="AlphaFoldDB" id="A0A517VW87"/>
<feature type="region of interest" description="Disordered" evidence="1">
    <location>
        <begin position="105"/>
        <end position="133"/>
    </location>
</feature>
<gene>
    <name evidence="3" type="ORF">V144x_27360</name>
</gene>
<feature type="transmembrane region" description="Helical" evidence="2">
    <location>
        <begin position="29"/>
        <end position="51"/>
    </location>
</feature>
<accession>A0A517VW87</accession>
<reference evidence="3 4" key="1">
    <citation type="submission" date="2019-03" db="EMBL/GenBank/DDBJ databases">
        <title>Deep-cultivation of Planctomycetes and their phenomic and genomic characterization uncovers novel biology.</title>
        <authorList>
            <person name="Wiegand S."/>
            <person name="Jogler M."/>
            <person name="Boedeker C."/>
            <person name="Pinto D."/>
            <person name="Vollmers J."/>
            <person name="Rivas-Marin E."/>
            <person name="Kohn T."/>
            <person name="Peeters S.H."/>
            <person name="Heuer A."/>
            <person name="Rast P."/>
            <person name="Oberbeckmann S."/>
            <person name="Bunk B."/>
            <person name="Jeske O."/>
            <person name="Meyerdierks A."/>
            <person name="Storesund J.E."/>
            <person name="Kallscheuer N."/>
            <person name="Luecker S."/>
            <person name="Lage O.M."/>
            <person name="Pohl T."/>
            <person name="Merkel B.J."/>
            <person name="Hornburger P."/>
            <person name="Mueller R.-W."/>
            <person name="Bruemmer F."/>
            <person name="Labrenz M."/>
            <person name="Spormann A.M."/>
            <person name="Op den Camp H."/>
            <person name="Overmann J."/>
            <person name="Amann R."/>
            <person name="Jetten M.S.M."/>
            <person name="Mascher T."/>
            <person name="Medema M.H."/>
            <person name="Devos D.P."/>
            <person name="Kaster A.-K."/>
            <person name="Ovreas L."/>
            <person name="Rohde M."/>
            <person name="Galperin M.Y."/>
            <person name="Jogler C."/>
        </authorList>
    </citation>
    <scope>NUCLEOTIDE SEQUENCE [LARGE SCALE GENOMIC DNA]</scope>
    <source>
        <strain evidence="3 4">V144</strain>
    </source>
</reference>
<sequence length="133" mass="14955">MVANMLTPHTYRQGFLLCKFLEVKVNSPFLLIFMAMCPFLLLSLFISWWSSRLQKTSTGQNGATKIPTYKTVIVYIVAVLIIIFLPQPLYNFLIPKIEPAVPQNLQPPAPLAPTEHHPAPDAKKSTPLPNNIK</sequence>
<dbReference type="KEGG" id="gaw:V144x_27360"/>
<keyword evidence="2" id="KW-1133">Transmembrane helix</keyword>
<evidence type="ECO:0000256" key="2">
    <source>
        <dbReference type="SAM" id="Phobius"/>
    </source>
</evidence>
<organism evidence="3 4">
    <name type="scientific">Gimesia aquarii</name>
    <dbReference type="NCBI Taxonomy" id="2527964"/>
    <lineage>
        <taxon>Bacteria</taxon>
        <taxon>Pseudomonadati</taxon>
        <taxon>Planctomycetota</taxon>
        <taxon>Planctomycetia</taxon>
        <taxon>Planctomycetales</taxon>
        <taxon>Planctomycetaceae</taxon>
        <taxon>Gimesia</taxon>
    </lineage>
</organism>
<feature type="compositionally biased region" description="Basic and acidic residues" evidence="1">
    <location>
        <begin position="114"/>
        <end position="124"/>
    </location>
</feature>
<name>A0A517VW87_9PLAN</name>